<keyword evidence="1" id="KW-0472">Membrane</keyword>
<name>A0A8T0FXA7_ARGBR</name>
<keyword evidence="1" id="KW-1133">Transmembrane helix</keyword>
<proteinExistence type="predicted"/>
<reference evidence="2" key="1">
    <citation type="journal article" date="2020" name="bioRxiv">
        <title>Chromosome-level reference genome of the European wasp spider Argiope bruennichi: a resource for studies on range expansion and evolutionary adaptation.</title>
        <authorList>
            <person name="Sheffer M.M."/>
            <person name="Hoppe A."/>
            <person name="Krehenwinkel H."/>
            <person name="Uhl G."/>
            <person name="Kuss A.W."/>
            <person name="Jensen L."/>
            <person name="Jensen C."/>
            <person name="Gillespie R.G."/>
            <person name="Hoff K.J."/>
            <person name="Prost S."/>
        </authorList>
    </citation>
    <scope>NUCLEOTIDE SEQUENCE</scope>
</reference>
<accession>A0A8T0FXA7</accession>
<dbReference type="EMBL" id="JABXBU010000002">
    <property type="protein sequence ID" value="KAF8794279.1"/>
    <property type="molecule type" value="Genomic_DNA"/>
</dbReference>
<keyword evidence="1" id="KW-0812">Transmembrane</keyword>
<dbReference type="Proteomes" id="UP000807504">
    <property type="component" value="Unassembled WGS sequence"/>
</dbReference>
<evidence type="ECO:0000256" key="1">
    <source>
        <dbReference type="SAM" id="Phobius"/>
    </source>
</evidence>
<dbReference type="AlphaFoldDB" id="A0A8T0FXA7"/>
<feature type="transmembrane region" description="Helical" evidence="1">
    <location>
        <begin position="63"/>
        <end position="87"/>
    </location>
</feature>
<evidence type="ECO:0000313" key="2">
    <source>
        <dbReference type="EMBL" id="KAF8794279.1"/>
    </source>
</evidence>
<sequence>MYQNELKYAATSLLSPALNLILQVGQKGSWCPRVISAHRGRHIISVIFEERQLTSAVQIFRPIPALLFSLQTLAVALIFKLMTLFTLRLFRMQALESTSLRRMRNGQSFDTSIARRAL</sequence>
<keyword evidence="3" id="KW-1185">Reference proteome</keyword>
<gene>
    <name evidence="2" type="ORF">HNY73_002276</name>
</gene>
<evidence type="ECO:0000313" key="3">
    <source>
        <dbReference type="Proteomes" id="UP000807504"/>
    </source>
</evidence>
<organism evidence="2 3">
    <name type="scientific">Argiope bruennichi</name>
    <name type="common">Wasp spider</name>
    <name type="synonym">Aranea bruennichi</name>
    <dbReference type="NCBI Taxonomy" id="94029"/>
    <lineage>
        <taxon>Eukaryota</taxon>
        <taxon>Metazoa</taxon>
        <taxon>Ecdysozoa</taxon>
        <taxon>Arthropoda</taxon>
        <taxon>Chelicerata</taxon>
        <taxon>Arachnida</taxon>
        <taxon>Araneae</taxon>
        <taxon>Araneomorphae</taxon>
        <taxon>Entelegynae</taxon>
        <taxon>Araneoidea</taxon>
        <taxon>Araneidae</taxon>
        <taxon>Argiope</taxon>
    </lineage>
</organism>
<comment type="caution">
    <text evidence="2">The sequence shown here is derived from an EMBL/GenBank/DDBJ whole genome shotgun (WGS) entry which is preliminary data.</text>
</comment>
<protein>
    <submittedName>
        <fullName evidence="2">Uncharacterized protein</fullName>
    </submittedName>
</protein>
<reference evidence="2" key="2">
    <citation type="submission" date="2020-06" db="EMBL/GenBank/DDBJ databases">
        <authorList>
            <person name="Sheffer M."/>
        </authorList>
    </citation>
    <scope>NUCLEOTIDE SEQUENCE</scope>
</reference>